<dbReference type="Proteomes" id="UP000829291">
    <property type="component" value="Chromosome 6"/>
</dbReference>
<dbReference type="InterPro" id="IPR038441">
    <property type="entry name" value="THAP_Znf_sf"/>
</dbReference>
<dbReference type="RefSeq" id="XP_046600237.1">
    <property type="nucleotide sequence ID" value="XM_046744281.1"/>
</dbReference>
<evidence type="ECO:0000256" key="8">
    <source>
        <dbReference type="ARBA" id="ARBA00023125"/>
    </source>
</evidence>
<evidence type="ECO:0000256" key="4">
    <source>
        <dbReference type="ARBA" id="ARBA00022771"/>
    </source>
</evidence>
<dbReference type="Pfam" id="PF05485">
    <property type="entry name" value="THAP"/>
    <property type="match status" value="1"/>
</dbReference>
<keyword evidence="15" id="KW-1185">Reference proteome</keyword>
<dbReference type="Gene3D" id="6.20.210.20">
    <property type="entry name" value="THAP domain"/>
    <property type="match status" value="1"/>
</dbReference>
<keyword evidence="9" id="KW-0804">Transcription</keyword>
<evidence type="ECO:0000256" key="5">
    <source>
        <dbReference type="ARBA" id="ARBA00022833"/>
    </source>
</evidence>
<feature type="compositionally biased region" description="Basic and acidic residues" evidence="13">
    <location>
        <begin position="79"/>
        <end position="104"/>
    </location>
</feature>
<dbReference type="InterPro" id="IPR026516">
    <property type="entry name" value="THAP1/10"/>
</dbReference>
<keyword evidence="3" id="KW-0479">Metal-binding</keyword>
<evidence type="ECO:0000256" key="6">
    <source>
        <dbReference type="ARBA" id="ARBA00023015"/>
    </source>
</evidence>
<keyword evidence="6" id="KW-0805">Transcription regulation</keyword>
<keyword evidence="5" id="KW-0862">Zinc</keyword>
<dbReference type="InterPro" id="IPR006612">
    <property type="entry name" value="THAP_Znf"/>
</dbReference>
<evidence type="ECO:0000259" key="14">
    <source>
        <dbReference type="PROSITE" id="PS50950"/>
    </source>
</evidence>
<gene>
    <name evidence="16" type="primary">LOC107226972</name>
</gene>
<reference evidence="16" key="1">
    <citation type="submission" date="2025-08" db="UniProtKB">
        <authorList>
            <consortium name="RefSeq"/>
        </authorList>
    </citation>
    <scope>IDENTIFICATION</scope>
    <source>
        <tissue evidence="16">Thorax and Abdomen</tissue>
    </source>
</reference>
<evidence type="ECO:0000256" key="10">
    <source>
        <dbReference type="ARBA" id="ARBA00023242"/>
    </source>
</evidence>
<dbReference type="SMART" id="SM00980">
    <property type="entry name" value="THAP"/>
    <property type="match status" value="1"/>
</dbReference>
<dbReference type="PANTHER" id="PTHR46600">
    <property type="entry name" value="THAP DOMAIN-CONTAINING"/>
    <property type="match status" value="1"/>
</dbReference>
<dbReference type="GeneID" id="107226972"/>
<feature type="region of interest" description="Disordered" evidence="13">
    <location>
        <begin position="71"/>
        <end position="115"/>
    </location>
</feature>
<proteinExistence type="inferred from homology"/>
<dbReference type="SUPFAM" id="SSF57716">
    <property type="entry name" value="Glucocorticoid receptor-like (DNA-binding domain)"/>
    <property type="match status" value="1"/>
</dbReference>
<keyword evidence="7" id="KW-0175">Coiled coil</keyword>
<comment type="similarity">
    <text evidence="2">Belongs to the THAP1 family.</text>
</comment>
<evidence type="ECO:0000256" key="2">
    <source>
        <dbReference type="ARBA" id="ARBA00006177"/>
    </source>
</evidence>
<keyword evidence="8 12" id="KW-0238">DNA-binding</keyword>
<feature type="compositionally biased region" description="Polar residues" evidence="13">
    <location>
        <begin position="106"/>
        <end position="115"/>
    </location>
</feature>
<keyword evidence="11" id="KW-0131">Cell cycle</keyword>
<evidence type="ECO:0000256" key="13">
    <source>
        <dbReference type="SAM" id="MobiDB-lite"/>
    </source>
</evidence>
<keyword evidence="4 12" id="KW-0863">Zinc-finger</keyword>
<evidence type="ECO:0000256" key="12">
    <source>
        <dbReference type="PROSITE-ProRule" id="PRU00309"/>
    </source>
</evidence>
<evidence type="ECO:0000256" key="9">
    <source>
        <dbReference type="ARBA" id="ARBA00023163"/>
    </source>
</evidence>
<dbReference type="SMART" id="SM00692">
    <property type="entry name" value="DM3"/>
    <property type="match status" value="1"/>
</dbReference>
<evidence type="ECO:0000313" key="16">
    <source>
        <dbReference type="RefSeq" id="XP_046600237.1"/>
    </source>
</evidence>
<organism evidence="15 16">
    <name type="scientific">Neodiprion lecontei</name>
    <name type="common">Redheaded pine sawfly</name>
    <dbReference type="NCBI Taxonomy" id="441921"/>
    <lineage>
        <taxon>Eukaryota</taxon>
        <taxon>Metazoa</taxon>
        <taxon>Ecdysozoa</taxon>
        <taxon>Arthropoda</taxon>
        <taxon>Hexapoda</taxon>
        <taxon>Insecta</taxon>
        <taxon>Pterygota</taxon>
        <taxon>Neoptera</taxon>
        <taxon>Endopterygota</taxon>
        <taxon>Hymenoptera</taxon>
        <taxon>Tenthredinoidea</taxon>
        <taxon>Diprionidae</taxon>
        <taxon>Diprioninae</taxon>
        <taxon>Neodiprion</taxon>
    </lineage>
</organism>
<evidence type="ECO:0000256" key="7">
    <source>
        <dbReference type="ARBA" id="ARBA00023054"/>
    </source>
</evidence>
<comment type="subcellular location">
    <subcellularLocation>
        <location evidence="1">Nucleus</location>
        <location evidence="1">Nucleoplasm</location>
    </subcellularLocation>
</comment>
<evidence type="ECO:0000313" key="15">
    <source>
        <dbReference type="Proteomes" id="UP000829291"/>
    </source>
</evidence>
<protein>
    <submittedName>
        <fullName evidence="16">Uncharacterized protein LOC107226972</fullName>
    </submittedName>
</protein>
<evidence type="ECO:0000256" key="3">
    <source>
        <dbReference type="ARBA" id="ARBA00022723"/>
    </source>
</evidence>
<accession>A0ABM3GIY6</accession>
<evidence type="ECO:0000256" key="1">
    <source>
        <dbReference type="ARBA" id="ARBA00004642"/>
    </source>
</evidence>
<name>A0ABM3GIY6_NEOLC</name>
<feature type="domain" description="THAP-type" evidence="14">
    <location>
        <begin position="1"/>
        <end position="78"/>
    </location>
</feature>
<keyword evidence="10" id="KW-0539">Nucleus</keyword>
<dbReference type="PANTHER" id="PTHR46600:SF1">
    <property type="entry name" value="THAP DOMAIN-CONTAINING PROTEIN 1"/>
    <property type="match status" value="1"/>
</dbReference>
<evidence type="ECO:0000256" key="11">
    <source>
        <dbReference type="ARBA" id="ARBA00023306"/>
    </source>
</evidence>
<dbReference type="PROSITE" id="PS50950">
    <property type="entry name" value="ZF_THAP"/>
    <property type="match status" value="1"/>
</dbReference>
<sequence>MVLRCNVKGCRSMSSTDKEHSFFRLPKDPETREKWLKFLGPKNCYGSIRICTDHFDNNQIRKKFPRPLLVQNAVPTIKPNEKSPEKSHSQKSVEGKHTESHLPETAKQNRVSPPRTQMDFRITDNHAASHLPEEAEQNRVSPPRTQMEFRITDNHTESHFPETTEQNRVAPPRTQMEFRITDNHTESHLSETTEQGKVSPSRTQIINIHANNIGQIIISDENRKIIVNIINDPKNPIVTY</sequence>